<dbReference type="RefSeq" id="WP_204915386.1">
    <property type="nucleotide sequence ID" value="NZ_JAFEUP010000002.1"/>
</dbReference>
<keyword evidence="1" id="KW-0732">Signal</keyword>
<protein>
    <submittedName>
        <fullName evidence="3">Polysaccharide lyase family 7 protein</fullName>
    </submittedName>
</protein>
<gene>
    <name evidence="3" type="ORF">JQX08_06035</name>
</gene>
<dbReference type="GO" id="GO:0016829">
    <property type="term" value="F:lyase activity"/>
    <property type="evidence" value="ECO:0007669"/>
    <property type="project" value="UniProtKB-KW"/>
</dbReference>
<feature type="signal peptide" evidence="1">
    <location>
        <begin position="1"/>
        <end position="17"/>
    </location>
</feature>
<evidence type="ECO:0000256" key="1">
    <source>
        <dbReference type="SAM" id="SignalP"/>
    </source>
</evidence>
<accession>A0ABS2IEE8</accession>
<keyword evidence="4" id="KW-1185">Reference proteome</keyword>
<dbReference type="InterPro" id="IPR014895">
    <property type="entry name" value="Alginate_lyase_2"/>
</dbReference>
<reference evidence="3 4" key="1">
    <citation type="submission" date="2021-02" db="EMBL/GenBank/DDBJ databases">
        <authorList>
            <person name="Lee D.-H."/>
        </authorList>
    </citation>
    <scope>NUCLEOTIDE SEQUENCE [LARGE SCALE GENOMIC DNA]</scope>
    <source>
        <strain evidence="3 4">UL073</strain>
    </source>
</reference>
<proteinExistence type="predicted"/>
<dbReference type="Gene3D" id="2.60.120.200">
    <property type="match status" value="1"/>
</dbReference>
<comment type="caution">
    <text evidence="3">The sequence shown here is derived from an EMBL/GenBank/DDBJ whole genome shotgun (WGS) entry which is preliminary data.</text>
</comment>
<sequence>MQWTSLGVLLGALMALAGCQSPQQVAAPTPAPGTKYDLSQWKLTLPDRDANEILPAQLASYSSEYFHLTADGAMAFVAPAGGGTTENSRYPRSELREVLDPGDDNVNWSGSGHHALSATCQVIQAPREQKIIVGQIHGFDARPLIKLQWEKGKLKALIKQSPKGSNDDISHVFATRVDNRPFSYRIEVNEGRLSVEVEGERIEHDFYREDPAWREVTYYFKAGAYAQTAKSANGEVAEVHFTRLQVEHGQ</sequence>
<feature type="domain" description="Alginate lyase 2" evidence="2">
    <location>
        <begin position="37"/>
        <end position="248"/>
    </location>
</feature>
<evidence type="ECO:0000313" key="4">
    <source>
        <dbReference type="Proteomes" id="UP000717995"/>
    </source>
</evidence>
<evidence type="ECO:0000313" key="3">
    <source>
        <dbReference type="EMBL" id="MBM7060260.1"/>
    </source>
</evidence>
<dbReference type="SUPFAM" id="SSF49899">
    <property type="entry name" value="Concanavalin A-like lectins/glucanases"/>
    <property type="match status" value="1"/>
</dbReference>
<evidence type="ECO:0000259" key="2">
    <source>
        <dbReference type="Pfam" id="PF08787"/>
    </source>
</evidence>
<keyword evidence="3" id="KW-0456">Lyase</keyword>
<dbReference type="EMBL" id="JAFEUP010000002">
    <property type="protein sequence ID" value="MBM7060260.1"/>
    <property type="molecule type" value="Genomic_DNA"/>
</dbReference>
<dbReference type="InterPro" id="IPR013320">
    <property type="entry name" value="ConA-like_dom_sf"/>
</dbReference>
<dbReference type="Pfam" id="PF08787">
    <property type="entry name" value="Alginate_lyase2"/>
    <property type="match status" value="1"/>
</dbReference>
<name>A0ABS2IEE8_9GAMM</name>
<feature type="chain" id="PRO_5046740765" evidence="1">
    <location>
        <begin position="18"/>
        <end position="250"/>
    </location>
</feature>
<organism evidence="3 4">
    <name type="scientific">Zestomonas insulae</name>
    <dbReference type="NCBI Taxonomy" id="2809017"/>
    <lineage>
        <taxon>Bacteria</taxon>
        <taxon>Pseudomonadati</taxon>
        <taxon>Pseudomonadota</taxon>
        <taxon>Gammaproteobacteria</taxon>
        <taxon>Pseudomonadales</taxon>
        <taxon>Pseudomonadaceae</taxon>
        <taxon>Zestomonas</taxon>
    </lineage>
</organism>
<dbReference type="Proteomes" id="UP000717995">
    <property type="component" value="Unassembled WGS sequence"/>
</dbReference>